<dbReference type="InterPro" id="IPR048307">
    <property type="entry name" value="STT3_N"/>
</dbReference>
<evidence type="ECO:0000256" key="6">
    <source>
        <dbReference type="ARBA" id="ARBA00022676"/>
    </source>
</evidence>
<keyword evidence="12 14" id="KW-0472">Membrane</keyword>
<evidence type="ECO:0000256" key="1">
    <source>
        <dbReference type="ARBA" id="ARBA00001936"/>
    </source>
</evidence>
<evidence type="ECO:0000256" key="4">
    <source>
        <dbReference type="ARBA" id="ARBA00004922"/>
    </source>
</evidence>
<organism evidence="16">
    <name type="scientific">marine sediment metagenome</name>
    <dbReference type="NCBI Taxonomy" id="412755"/>
    <lineage>
        <taxon>unclassified sequences</taxon>
        <taxon>metagenomes</taxon>
        <taxon>ecological metagenomes</taxon>
    </lineage>
</organism>
<comment type="cofactor">
    <cofactor evidence="1">
        <name>Mn(2+)</name>
        <dbReference type="ChEBI" id="CHEBI:29035"/>
    </cofactor>
</comment>
<dbReference type="GO" id="GO:0046872">
    <property type="term" value="F:metal ion binding"/>
    <property type="evidence" value="ECO:0007669"/>
    <property type="project" value="UniProtKB-KW"/>
</dbReference>
<evidence type="ECO:0000256" key="14">
    <source>
        <dbReference type="SAM" id="Phobius"/>
    </source>
</evidence>
<dbReference type="Pfam" id="PF02516">
    <property type="entry name" value="STT3"/>
    <property type="match status" value="1"/>
</dbReference>
<dbReference type="AlphaFoldDB" id="A0A0F9LF76"/>
<keyword evidence="8 14" id="KW-0812">Transmembrane</keyword>
<dbReference type="EMBL" id="LAZR01006241">
    <property type="protein sequence ID" value="KKM93614.1"/>
    <property type="molecule type" value="Genomic_DNA"/>
</dbReference>
<evidence type="ECO:0000256" key="3">
    <source>
        <dbReference type="ARBA" id="ARBA00004127"/>
    </source>
</evidence>
<keyword evidence="7" id="KW-0808">Transferase</keyword>
<keyword evidence="13" id="KW-0464">Manganese</keyword>
<feature type="transmembrane region" description="Helical" evidence="14">
    <location>
        <begin position="271"/>
        <end position="292"/>
    </location>
</feature>
<accession>A0A0F9LF76</accession>
<feature type="transmembrane region" description="Helical" evidence="14">
    <location>
        <begin position="215"/>
        <end position="237"/>
    </location>
</feature>
<comment type="cofactor">
    <cofactor evidence="2">
        <name>Mg(2+)</name>
        <dbReference type="ChEBI" id="CHEBI:18420"/>
    </cofactor>
</comment>
<evidence type="ECO:0000256" key="5">
    <source>
        <dbReference type="ARBA" id="ARBA00010810"/>
    </source>
</evidence>
<feature type="transmembrane region" description="Helical" evidence="14">
    <location>
        <begin position="460"/>
        <end position="482"/>
    </location>
</feature>
<protein>
    <recommendedName>
        <fullName evidence="15">Oligosaccharyl transferase STT3 N-terminal domain-containing protein</fullName>
    </recommendedName>
</protein>
<dbReference type="GO" id="GO:0016020">
    <property type="term" value="C:membrane"/>
    <property type="evidence" value="ECO:0007669"/>
    <property type="project" value="InterPro"/>
</dbReference>
<evidence type="ECO:0000259" key="15">
    <source>
        <dbReference type="Pfam" id="PF02516"/>
    </source>
</evidence>
<dbReference type="InterPro" id="IPR003674">
    <property type="entry name" value="Oligo_trans_STT3"/>
</dbReference>
<dbReference type="PANTHER" id="PTHR13872">
    <property type="entry name" value="DOLICHYL-DIPHOSPHOOLIGOSACCHARIDE--PROTEIN GLYCOSYLTRANSFERASE SUBUNIT"/>
    <property type="match status" value="1"/>
</dbReference>
<dbReference type="Gene3D" id="3.40.50.12610">
    <property type="match status" value="1"/>
</dbReference>
<dbReference type="UniPathway" id="UPA00378"/>
<comment type="pathway">
    <text evidence="4">Protein modification; protein glycosylation.</text>
</comment>
<evidence type="ECO:0000256" key="7">
    <source>
        <dbReference type="ARBA" id="ARBA00022679"/>
    </source>
</evidence>
<evidence type="ECO:0000256" key="8">
    <source>
        <dbReference type="ARBA" id="ARBA00022692"/>
    </source>
</evidence>
<feature type="transmembrane region" description="Helical" evidence="14">
    <location>
        <begin position="244"/>
        <end position="265"/>
    </location>
</feature>
<feature type="transmembrane region" description="Helical" evidence="14">
    <location>
        <begin position="178"/>
        <end position="195"/>
    </location>
</feature>
<evidence type="ECO:0000256" key="2">
    <source>
        <dbReference type="ARBA" id="ARBA00001946"/>
    </source>
</evidence>
<feature type="transmembrane region" description="Helical" evidence="14">
    <location>
        <begin position="415"/>
        <end position="439"/>
    </location>
</feature>
<reference evidence="16" key="1">
    <citation type="journal article" date="2015" name="Nature">
        <title>Complex archaea that bridge the gap between prokaryotes and eukaryotes.</title>
        <authorList>
            <person name="Spang A."/>
            <person name="Saw J.H."/>
            <person name="Jorgensen S.L."/>
            <person name="Zaremba-Niedzwiedzka K."/>
            <person name="Martijn J."/>
            <person name="Lind A.E."/>
            <person name="van Eijk R."/>
            <person name="Schleper C."/>
            <person name="Guy L."/>
            <person name="Ettema T.J."/>
        </authorList>
    </citation>
    <scope>NUCLEOTIDE SEQUENCE</scope>
</reference>
<feature type="transmembrane region" description="Helical" evidence="14">
    <location>
        <begin position="90"/>
        <end position="111"/>
    </location>
</feature>
<keyword evidence="11 14" id="KW-1133">Transmembrane helix</keyword>
<feature type="transmembrane region" description="Helical" evidence="14">
    <location>
        <begin position="368"/>
        <end position="386"/>
    </location>
</feature>
<proteinExistence type="inferred from homology"/>
<dbReference type="PANTHER" id="PTHR13872:SF1">
    <property type="entry name" value="DOLICHYL-DIPHOSPHOOLIGOSACCHARIDE--PROTEIN GLYCOSYLTRANSFERASE SUBUNIT STT3B"/>
    <property type="match status" value="1"/>
</dbReference>
<feature type="transmembrane region" description="Helical" evidence="14">
    <location>
        <begin position="312"/>
        <end position="332"/>
    </location>
</feature>
<feature type="transmembrane region" description="Helical" evidence="14">
    <location>
        <begin position="21"/>
        <end position="42"/>
    </location>
</feature>
<evidence type="ECO:0000256" key="12">
    <source>
        <dbReference type="ARBA" id="ARBA00023136"/>
    </source>
</evidence>
<keyword evidence="10" id="KW-0460">Magnesium</keyword>
<feature type="domain" description="Oligosaccharyl transferase STT3 N-terminal" evidence="15">
    <location>
        <begin position="28"/>
        <end position="425"/>
    </location>
</feature>
<comment type="similarity">
    <text evidence="5">Belongs to the STT3 family.</text>
</comment>
<feature type="transmembrane region" description="Helical" evidence="14">
    <location>
        <begin position="149"/>
        <end position="166"/>
    </location>
</feature>
<evidence type="ECO:0000256" key="11">
    <source>
        <dbReference type="ARBA" id="ARBA00022989"/>
    </source>
</evidence>
<name>A0A0F9LF76_9ZZZZ</name>
<evidence type="ECO:0000313" key="16">
    <source>
        <dbReference type="EMBL" id="KKM93614.1"/>
    </source>
</evidence>
<evidence type="ECO:0000256" key="13">
    <source>
        <dbReference type="ARBA" id="ARBA00023211"/>
    </source>
</evidence>
<keyword evidence="6" id="KW-0328">Glycosyltransferase</keyword>
<feature type="transmembrane region" description="Helical" evidence="14">
    <location>
        <begin position="123"/>
        <end position="143"/>
    </location>
</feature>
<keyword evidence="9" id="KW-0479">Metal-binding</keyword>
<comment type="subcellular location">
    <subcellularLocation>
        <location evidence="3">Endomembrane system</location>
        <topology evidence="3">Multi-pass membrane protein</topology>
    </subcellularLocation>
</comment>
<dbReference type="GO" id="GO:0012505">
    <property type="term" value="C:endomembrane system"/>
    <property type="evidence" value="ECO:0007669"/>
    <property type="project" value="UniProtKB-SubCell"/>
</dbReference>
<feature type="transmembrane region" description="Helical" evidence="14">
    <location>
        <begin position="391"/>
        <end position="409"/>
    </location>
</feature>
<dbReference type="GO" id="GO:0004576">
    <property type="term" value="F:oligosaccharyl transferase activity"/>
    <property type="evidence" value="ECO:0007669"/>
    <property type="project" value="InterPro"/>
</dbReference>
<comment type="caution">
    <text evidence="16">The sequence shown here is derived from an EMBL/GenBank/DDBJ whole genome shotgun (WGS) entry which is preliminary data.</text>
</comment>
<gene>
    <name evidence="16" type="ORF">LCGC14_1206620</name>
</gene>
<sequence>MVKISASLRNFRDRTRTSISIKTSNVLLFVALFLIVTLAIIIRLSPLIREIYLIKAFDPWIQWYNAEYLNDHTVYEYINWVDFKSWFPEGFYRGGLRPGLTFTVVAIYQIFDFLGLPISLYDICFFFPAFMGGITVLVMYFLGKEVLNRATGLFAAFFLAFNPGFLQRTTAGFFDNETIGVFATLMAFLFFLKAVKTGKLVHSVIGGIALGYLSLSWGGYQFVFLIIPIICIILILSDKYNENLLISFAGVEGVGLLIFSLYTNFNYNSLFSSLEIGGIFLFTIILIIFHIIHTKRIDHPNLYNNLINIIKWGFVPGVLISAIIIWVAPQLLPFGFGSRFWTILNPLLRNQISLVASVAEQMPSAWSVFYYNTLIPLILVPLGIYFCFKRLFPADILLIAFLILMYYFTGSMIRIILIFAPAAALMGAYGLASILKIFGSFVGERKIGVSRKRRRQLKGTIGNAETFAVYLIVGFLCVAQVIHTSNIAWQQMSQAQMVPGGNIHDWEESLTWMKTNLKGTDVVVSWWDYGYWLTPIGNVTSVNDNATMNQTRIGMTGMAFMQTNEAYSAKIFRKLKADYVLVYFGMLYQGLGGDEGKWPWMVKICNDNYENYKKLGMEEDNWQENSVFNEAEYQNSSTGALKDSWFDSQLAKLLFYGIGTNPDDYQSGDLRQYYANQIINVRRDDDGDFWKSHIPDNGLYDMKVFMPTYFSKFGLVKLFKVDYTILDSIFSIENAEVFDSGYATLKVKNTGEKDLQFTNININDLDYDFIMGVEDNKLKKGEESSVWIDIESKGTIFQKDDVVKLNITAQSESLTGGDYTFSQETSNFFVKEAQQGAIKINYKNSKVIQINTSSININLEVENIGDNIVLLDRFYFNNDTVENRFNQSIIRYLSGSSILEPGEKANILIQNSSDNFSPIGTYNKIGVATPNNIYDEILFTSNIENFSLSILSDERIVSPEILAFFDNNFRNHIPIDFNKTHAFTFDNGTTLIKIKVKNTGDTTFGLESIYLTETLIEVLPEDYYIQNGTLNLEQGEEELIIVDATDYISGLINEEILISVTGNFETTVASDIGYIYIINDEPDIQIIENVEGTNSSFIYTNETGSLLIKNTGNESITLKNVYINDVLANNIEYTYGNSYLDTQDCAIISFDIPNLKINKSDDVIVNVTTTSTAEVVKTFNAFVDSAYYDITIDKERTFAVDTGNLTIFITNEGLRNVTIDSV</sequence>
<evidence type="ECO:0000256" key="10">
    <source>
        <dbReference type="ARBA" id="ARBA00022842"/>
    </source>
</evidence>
<evidence type="ECO:0000256" key="9">
    <source>
        <dbReference type="ARBA" id="ARBA00022723"/>
    </source>
</evidence>